<feature type="domain" description="PNPLA" evidence="4">
    <location>
        <begin position="55"/>
        <end position="296"/>
    </location>
</feature>
<dbReference type="InterPro" id="IPR016035">
    <property type="entry name" value="Acyl_Trfase/lysoPLipase"/>
</dbReference>
<evidence type="ECO:0000256" key="3">
    <source>
        <dbReference type="SAM" id="SignalP"/>
    </source>
</evidence>
<keyword evidence="6" id="KW-1185">Reference proteome</keyword>
<evidence type="ECO:0000259" key="4">
    <source>
        <dbReference type="PROSITE" id="PS51635"/>
    </source>
</evidence>
<dbReference type="PROSITE" id="PS51257">
    <property type="entry name" value="PROKAR_LIPOPROTEIN"/>
    <property type="match status" value="1"/>
</dbReference>
<protein>
    <submittedName>
        <fullName evidence="5">Putative acylesterase/phospholipase RssA</fullName>
    </submittedName>
</protein>
<dbReference type="AlphaFoldDB" id="A0A7X0F515"/>
<dbReference type="PROSITE" id="PS51635">
    <property type="entry name" value="PNPLA"/>
    <property type="match status" value="1"/>
</dbReference>
<feature type="active site" description="Proton acceptor" evidence="2">
    <location>
        <position position="283"/>
    </location>
</feature>
<sequence>MRILNAALALACASLSAACVGNDVGPINELMSTVGRSSAEFIPEASDDGSTVVGLAFSGGGTRAAAFAYGVLRELDEMVVDLQPERRTLVDDIRMISGASGGAVTATYFGYKGRDGYGDFRERFLVKDAEAYLRTSISPFNLARAYGGGVNDRHGFPRWLDDNLFDGATFAALDRTDAPVVWINASDIFNRTPFLFTYDTFAALCSDLEKVRLSDAVAASAAVPVVFAPLVVAATNPDCNYTQPEWLSKALDTPGASLRLRSYARALQSYQKADDLDYVKLLDGGLTDNIGVTGFTIERLSAQTPYGPLSPADAVKLRTFMFVVADAGQSTTVTWGETVSGPSVGPLLDAAAGTTISSLVRNEFDALKLATDNWKDELVRYRCGLSLSQVRTLRGDLTGWNCRDVELVIELVSFHDVDAGMRARLNQVPTRLKLPVAEVDLTVEAGRLALRNNLNIARAAAEIRRRAGVPGQVAAAAE</sequence>
<accession>A0A7X0F515</accession>
<evidence type="ECO:0000313" key="5">
    <source>
        <dbReference type="EMBL" id="MBB6353177.1"/>
    </source>
</evidence>
<gene>
    <name evidence="5" type="ORF">GGR00_000945</name>
</gene>
<comment type="caution">
    <text evidence="5">The sequence shown here is derived from an EMBL/GenBank/DDBJ whole genome shotgun (WGS) entry which is preliminary data.</text>
</comment>
<feature type="short sequence motif" description="DGA/G" evidence="2">
    <location>
        <begin position="283"/>
        <end position="285"/>
    </location>
</feature>
<dbReference type="Proteomes" id="UP000536262">
    <property type="component" value="Unassembled WGS sequence"/>
</dbReference>
<proteinExistence type="predicted"/>
<dbReference type="GO" id="GO:0016787">
    <property type="term" value="F:hydrolase activity"/>
    <property type="evidence" value="ECO:0007669"/>
    <property type="project" value="UniProtKB-UniRule"/>
</dbReference>
<dbReference type="Pfam" id="PF01734">
    <property type="entry name" value="Patatin"/>
    <property type="match status" value="1"/>
</dbReference>
<keyword evidence="3" id="KW-0732">Signal</keyword>
<evidence type="ECO:0000256" key="1">
    <source>
        <dbReference type="ARBA" id="ARBA00023098"/>
    </source>
</evidence>
<reference evidence="5 6" key="1">
    <citation type="submission" date="2020-08" db="EMBL/GenBank/DDBJ databases">
        <title>Genomic Encyclopedia of Type Strains, Phase IV (KMG-IV): sequencing the most valuable type-strain genomes for metagenomic binning, comparative biology and taxonomic classification.</title>
        <authorList>
            <person name="Goeker M."/>
        </authorList>
    </citation>
    <scope>NUCLEOTIDE SEQUENCE [LARGE SCALE GENOMIC DNA]</scope>
    <source>
        <strain evidence="5 6">DSM 7051</strain>
    </source>
</reference>
<feature type="signal peptide" evidence="3">
    <location>
        <begin position="1"/>
        <end position="17"/>
    </location>
</feature>
<keyword evidence="2" id="KW-0442">Lipid degradation</keyword>
<keyword evidence="1 2" id="KW-0443">Lipid metabolism</keyword>
<dbReference type="EMBL" id="JACHOU010000002">
    <property type="protein sequence ID" value="MBB6353177.1"/>
    <property type="molecule type" value="Genomic_DNA"/>
</dbReference>
<feature type="chain" id="PRO_5030614233" evidence="3">
    <location>
        <begin position="18"/>
        <end position="478"/>
    </location>
</feature>
<dbReference type="RefSeq" id="WP_377863385.1">
    <property type="nucleotide sequence ID" value="NZ_BAABEG010000001.1"/>
</dbReference>
<dbReference type="GO" id="GO:0016042">
    <property type="term" value="P:lipid catabolic process"/>
    <property type="evidence" value="ECO:0007669"/>
    <property type="project" value="UniProtKB-UniRule"/>
</dbReference>
<evidence type="ECO:0000313" key="6">
    <source>
        <dbReference type="Proteomes" id="UP000536262"/>
    </source>
</evidence>
<evidence type="ECO:0000256" key="2">
    <source>
        <dbReference type="PROSITE-ProRule" id="PRU01161"/>
    </source>
</evidence>
<comment type="caution">
    <text evidence="2">Lacks conserved residue(s) required for the propagation of feature annotation.</text>
</comment>
<name>A0A7X0F515_9HYPH</name>
<keyword evidence="2" id="KW-0378">Hydrolase</keyword>
<dbReference type="InterPro" id="IPR002641">
    <property type="entry name" value="PNPLA_dom"/>
</dbReference>
<dbReference type="SUPFAM" id="SSF52151">
    <property type="entry name" value="FabD/lysophospholipase-like"/>
    <property type="match status" value="1"/>
</dbReference>
<organism evidence="5 6">
    <name type="scientific">Aminobacter aganoensis</name>
    <dbReference type="NCBI Taxonomy" id="83264"/>
    <lineage>
        <taxon>Bacteria</taxon>
        <taxon>Pseudomonadati</taxon>
        <taxon>Pseudomonadota</taxon>
        <taxon>Alphaproteobacteria</taxon>
        <taxon>Hyphomicrobiales</taxon>
        <taxon>Phyllobacteriaceae</taxon>
        <taxon>Aminobacter</taxon>
    </lineage>
</organism>
<feature type="short sequence motif" description="GXSXG" evidence="2">
    <location>
        <begin position="98"/>
        <end position="102"/>
    </location>
</feature>
<dbReference type="Gene3D" id="3.40.1090.10">
    <property type="entry name" value="Cytosolic phospholipase A2 catalytic domain"/>
    <property type="match status" value="2"/>
</dbReference>
<feature type="active site" description="Nucleophile" evidence="2">
    <location>
        <position position="100"/>
    </location>
</feature>